<evidence type="ECO:0000313" key="4">
    <source>
        <dbReference type="Proteomes" id="UP000502823"/>
    </source>
</evidence>
<dbReference type="Pfam" id="PF02985">
    <property type="entry name" value="HEAT"/>
    <property type="match status" value="1"/>
</dbReference>
<dbReference type="InterPro" id="IPR000357">
    <property type="entry name" value="HEAT"/>
</dbReference>
<gene>
    <name evidence="3" type="ORF">Cfor_01643</name>
</gene>
<evidence type="ECO:0000256" key="1">
    <source>
        <dbReference type="ARBA" id="ARBA00022737"/>
    </source>
</evidence>
<dbReference type="Gene3D" id="1.25.10.10">
    <property type="entry name" value="Leucine-rich Repeat Variant"/>
    <property type="match status" value="1"/>
</dbReference>
<sequence length="1114" mass="126341">MEFIQNRHTEGTKASDCGNCHSRSGTNAGHDNESAQKVIVSCADGSSTWCKLLDEFNALLNSVKNANESSQLVQLLQSMHSIITCATEVVVLLETKNCCPLDETPFVLTFFGNYFGDMIRVLIEVLSTLSCEEDGGDCVILMCLEMVGSVLHMPESHTALRQDIEVAVTLLSLPWHKQVPPVSDMNHSLLPLVLQFTSLSRTEFKVLSLKHLLHILRSEYLDWRFSLMKYCIQNEQTDFACSVVCSIPFILQMKQFSAGAIFSDILQPTLAIGETNVRVRRSLASIVGDLTCVLAGSCVCLRKVERSQSRYEVLCVECHPDGKLYKTSECNYLQQMENQVLRFLQLLHSPDENVRLLMVKTLKQLSTHISSFHQPEMPQCWLHFLHDPSMSVRTSFAFYAKYLVFNPKWMEEKQSESETLLDEHIPLSQKDKRQLTQSIPLLSYCIEEMTKVVYESLATGDRGLQHTIIFTVRSLGSVPLDCVLLPALANLLVFIAHPSSLVLPVAKLSVGEIAEAHNVRPYDIYIRFKKEICGLIVNFVVLNHHIGGLSFGTSVQRIVRALGFTSFREFLQKDSHHIIPYLVPAIVKNPGTSQLLNDIGRTMMVDTKTLIEETFQHVYPHIYLYENEETLSTCIKYMEDFTGVRVKDLKKRSFKVIHNELLLHYECQKERVLDALRDLAKDDPDYAVPDHRMSLEQIADYLQPRFLGVLVFFDSKLVTRKVAESVKKKALSSLPEIIRLMGPKHITPVRFKVLATLRTALKLNYSNFPDLNVAAWDAFVHSVEVIHLGPLLSTIFVSLLPLLDDFTVEIGRIFSFLIIDNNEALQHFFNELYFVEPNEAIVDIYKEIQAVINENGPPTFTDRLAIITSSIKHDNVDVGLYGLKHLSHLLRTEKELFQACIGDKDHVDPIIREIMDALLMGCRDEDENIRLACADCIGAIGAVDPGHLSWREVQKKEALPLGADADEFAVLALNHLARSFQQCRDTQTMDAFSLAMQELLKLFKISPDEKSPRKRIWHSFPRDVQEIMAPLLSSYYKNSTGQNVQMPHPIIGSKYGLTLSDWACNWTFTVLESVTAPFIQSVFEACTISLKRDLQTLLFFMPYILCKTLNCHLR</sequence>
<accession>A0A6L2Q1D1</accession>
<dbReference type="GO" id="GO:0004674">
    <property type="term" value="F:protein serine/threonine kinase activity"/>
    <property type="evidence" value="ECO:0007669"/>
    <property type="project" value="InterPro"/>
</dbReference>
<dbReference type="InterPro" id="IPR011989">
    <property type="entry name" value="ARM-like"/>
</dbReference>
<evidence type="ECO:0000313" key="3">
    <source>
        <dbReference type="EMBL" id="GFG38596.1"/>
    </source>
</evidence>
<dbReference type="SMART" id="SM00802">
    <property type="entry name" value="UME"/>
    <property type="match status" value="1"/>
</dbReference>
<protein>
    <recommendedName>
        <fullName evidence="2">UME domain-containing protein</fullName>
    </recommendedName>
</protein>
<dbReference type="Pfam" id="PF08064">
    <property type="entry name" value="UME"/>
    <property type="match status" value="1"/>
</dbReference>
<dbReference type="InParanoid" id="A0A6L2Q1D1"/>
<dbReference type="InterPro" id="IPR012993">
    <property type="entry name" value="UME"/>
</dbReference>
<dbReference type="InterPro" id="IPR016024">
    <property type="entry name" value="ARM-type_fold"/>
</dbReference>
<feature type="domain" description="UME" evidence="2">
    <location>
        <begin position="698"/>
        <end position="805"/>
    </location>
</feature>
<organism evidence="3 4">
    <name type="scientific">Coptotermes formosanus</name>
    <name type="common">Formosan subterranean termite</name>
    <dbReference type="NCBI Taxonomy" id="36987"/>
    <lineage>
        <taxon>Eukaryota</taxon>
        <taxon>Metazoa</taxon>
        <taxon>Ecdysozoa</taxon>
        <taxon>Arthropoda</taxon>
        <taxon>Hexapoda</taxon>
        <taxon>Insecta</taxon>
        <taxon>Pterygota</taxon>
        <taxon>Neoptera</taxon>
        <taxon>Polyneoptera</taxon>
        <taxon>Dictyoptera</taxon>
        <taxon>Blattodea</taxon>
        <taxon>Blattoidea</taxon>
        <taxon>Termitoidae</taxon>
        <taxon>Rhinotermitidae</taxon>
        <taxon>Coptotermes</taxon>
    </lineage>
</organism>
<dbReference type="Proteomes" id="UP000502823">
    <property type="component" value="Unassembled WGS sequence"/>
</dbReference>
<dbReference type="AlphaFoldDB" id="A0A6L2Q1D1"/>
<dbReference type="EMBL" id="BLKM01012994">
    <property type="protein sequence ID" value="GFG38596.1"/>
    <property type="molecule type" value="Genomic_DNA"/>
</dbReference>
<evidence type="ECO:0000259" key="2">
    <source>
        <dbReference type="SMART" id="SM00802"/>
    </source>
</evidence>
<keyword evidence="4" id="KW-1185">Reference proteome</keyword>
<name>A0A6L2Q1D1_COPFO</name>
<proteinExistence type="predicted"/>
<keyword evidence="1" id="KW-0677">Repeat</keyword>
<reference evidence="4" key="1">
    <citation type="submission" date="2020-01" db="EMBL/GenBank/DDBJ databases">
        <title>Draft genome sequence of the Termite Coptotermes fromosanus.</title>
        <authorList>
            <person name="Itakura S."/>
            <person name="Yosikawa Y."/>
            <person name="Umezawa K."/>
        </authorList>
    </citation>
    <scope>NUCLEOTIDE SEQUENCE [LARGE SCALE GENOMIC DNA]</scope>
</reference>
<dbReference type="SUPFAM" id="SSF48371">
    <property type="entry name" value="ARM repeat"/>
    <property type="match status" value="1"/>
</dbReference>
<comment type="caution">
    <text evidence="3">The sequence shown here is derived from an EMBL/GenBank/DDBJ whole genome shotgun (WGS) entry which is preliminary data.</text>
</comment>
<dbReference type="OrthoDB" id="381190at2759"/>